<reference evidence="11 12" key="1">
    <citation type="submission" date="2024-02" db="EMBL/GenBank/DDBJ databases">
        <title>High-quality chromosome-scale genome assembly of Pensacola bahiagrass (Paspalum notatum Flugge var. saurae).</title>
        <authorList>
            <person name="Vega J.M."/>
            <person name="Podio M."/>
            <person name="Orjuela J."/>
            <person name="Siena L.A."/>
            <person name="Pessino S.C."/>
            <person name="Combes M.C."/>
            <person name="Mariac C."/>
            <person name="Albertini E."/>
            <person name="Pupilli F."/>
            <person name="Ortiz J.P.A."/>
            <person name="Leblanc O."/>
        </authorList>
    </citation>
    <scope>NUCLEOTIDE SEQUENCE [LARGE SCALE GENOMIC DNA]</scope>
    <source>
        <strain evidence="11">R1</strain>
        <tissue evidence="11">Leaf</tissue>
    </source>
</reference>
<accession>A0AAQ3PME4</accession>
<dbReference type="AlphaFoldDB" id="A0AAQ3PME4"/>
<dbReference type="GO" id="GO:0016042">
    <property type="term" value="P:lipid catabolic process"/>
    <property type="evidence" value="ECO:0007669"/>
    <property type="project" value="UniProtKB-UniRule"/>
</dbReference>
<dbReference type="PANTHER" id="PTHR32176">
    <property type="entry name" value="XYLOSE ISOMERASE"/>
    <property type="match status" value="1"/>
</dbReference>
<dbReference type="FunFam" id="3.40.1090.10:FF:000005">
    <property type="entry name" value="Patatin"/>
    <property type="match status" value="1"/>
</dbReference>
<evidence type="ECO:0000313" key="11">
    <source>
        <dbReference type="EMBL" id="WVZ50428.1"/>
    </source>
</evidence>
<keyword evidence="5 7" id="KW-0443">Lipid metabolism</keyword>
<gene>
    <name evidence="11" type="ORF">U9M48_001681</name>
</gene>
<dbReference type="GO" id="GO:0006952">
    <property type="term" value="P:defense response"/>
    <property type="evidence" value="ECO:0007669"/>
    <property type="project" value="UniProtKB-KW"/>
</dbReference>
<dbReference type="EMBL" id="CP144745">
    <property type="protein sequence ID" value="WVZ50428.1"/>
    <property type="molecule type" value="Genomic_DNA"/>
</dbReference>
<evidence type="ECO:0000259" key="10">
    <source>
        <dbReference type="PROSITE" id="PS51635"/>
    </source>
</evidence>
<dbReference type="PANTHER" id="PTHR32176:SF27">
    <property type="entry name" value="PATATIN"/>
    <property type="match status" value="1"/>
</dbReference>
<dbReference type="Pfam" id="PF01734">
    <property type="entry name" value="Patatin"/>
    <property type="match status" value="1"/>
</dbReference>
<dbReference type="Gene3D" id="3.40.1090.10">
    <property type="entry name" value="Cytosolic phospholipase A2 catalytic domain"/>
    <property type="match status" value="1"/>
</dbReference>
<comment type="function">
    <text evidence="8">Lipolytic acyl hydrolase (LAH).</text>
</comment>
<feature type="active site" description="Nucleophile" evidence="7">
    <location>
        <position position="106"/>
    </location>
</feature>
<proteinExistence type="inferred from homology"/>
<feature type="domain" description="PNPLA" evidence="10">
    <location>
        <begin position="62"/>
        <end position="271"/>
    </location>
</feature>
<keyword evidence="3" id="KW-0611">Plant defense</keyword>
<evidence type="ECO:0000313" key="12">
    <source>
        <dbReference type="Proteomes" id="UP001341281"/>
    </source>
</evidence>
<dbReference type="Proteomes" id="UP001341281">
    <property type="component" value="Chromosome 01"/>
</dbReference>
<dbReference type="GO" id="GO:0004620">
    <property type="term" value="F:phospholipase activity"/>
    <property type="evidence" value="ECO:0007669"/>
    <property type="project" value="TreeGrafter"/>
</dbReference>
<protein>
    <recommendedName>
        <fullName evidence="8">Patatin</fullName>
        <ecNumber evidence="8">3.1.1.-</ecNumber>
    </recommendedName>
</protein>
<keyword evidence="4 7" id="KW-0442">Lipid degradation</keyword>
<dbReference type="EC" id="3.1.1.-" evidence="8"/>
<evidence type="ECO:0000256" key="2">
    <source>
        <dbReference type="ARBA" id="ARBA00022801"/>
    </source>
</evidence>
<sequence>MYRSASLLRFSASFISKKPVLPVHSNGRPNLLGSRMESSGPANKDDTVPQPPPSTGKLVTILSIDGGGIRGLIPATIIAYLEAKFQELDGPDARIADYFDVIAGTSTGALLTSMLTAPDEKNRPLFAAKDLTTFYLENGPKIFPRRKAWFLTPVANLFGTMKGPKYDGVFLHDKIKSLTHDVRVADTVTNVIVPAFDVKSLQPIIFSTYEAKTKPLKNAHLSDICISTSAAPTYFPAHFFTTTDDSAGGKTREFHLVDGGVAANNPTMVAMSMLTKEVLRCNQDFDASRPSSDYRHYLVVSVGTGSAKQAEKYTAPQCAKWGLLQWLYHGGFNPIIDIFSHASSDMVDIHAAVLFEALSCERNYLRIQDDNLTGDASSVDVATKENMEALIGIGNDLLKKRVARVNIDTGDYEPVDGEGTNAEALARFAKILSDERRLRKRNIDSN</sequence>
<evidence type="ECO:0000256" key="3">
    <source>
        <dbReference type="ARBA" id="ARBA00022821"/>
    </source>
</evidence>
<evidence type="ECO:0000256" key="8">
    <source>
        <dbReference type="RuleBase" id="RU361262"/>
    </source>
</evidence>
<evidence type="ECO:0000256" key="5">
    <source>
        <dbReference type="ARBA" id="ARBA00023098"/>
    </source>
</evidence>
<name>A0AAQ3PME4_PASNO</name>
<comment type="domain">
    <text evidence="8">The nitrogen atoms of the two glycine residues in the GGXR motif define the oxyanion hole, and stabilize the oxyanion that forms during the nucleophilic attack by the catalytic serine during substrate cleavage.</text>
</comment>
<dbReference type="CDD" id="cd07214">
    <property type="entry name" value="Pat17_isozyme_like"/>
    <property type="match status" value="1"/>
</dbReference>
<organism evidence="11 12">
    <name type="scientific">Paspalum notatum var. saurae</name>
    <dbReference type="NCBI Taxonomy" id="547442"/>
    <lineage>
        <taxon>Eukaryota</taxon>
        <taxon>Viridiplantae</taxon>
        <taxon>Streptophyta</taxon>
        <taxon>Embryophyta</taxon>
        <taxon>Tracheophyta</taxon>
        <taxon>Spermatophyta</taxon>
        <taxon>Magnoliopsida</taxon>
        <taxon>Liliopsida</taxon>
        <taxon>Poales</taxon>
        <taxon>Poaceae</taxon>
        <taxon>PACMAD clade</taxon>
        <taxon>Panicoideae</taxon>
        <taxon>Andropogonodae</taxon>
        <taxon>Paspaleae</taxon>
        <taxon>Paspalinae</taxon>
        <taxon>Paspalum</taxon>
    </lineage>
</organism>
<feature type="short sequence motif" description="GXGXXG" evidence="7">
    <location>
        <begin position="66"/>
        <end position="71"/>
    </location>
</feature>
<evidence type="ECO:0000256" key="4">
    <source>
        <dbReference type="ARBA" id="ARBA00022963"/>
    </source>
</evidence>
<dbReference type="InterPro" id="IPR016035">
    <property type="entry name" value="Acyl_Trfase/lysoPLipase"/>
</dbReference>
<dbReference type="SUPFAM" id="SSF52151">
    <property type="entry name" value="FabD/lysophospholipase-like"/>
    <property type="match status" value="1"/>
</dbReference>
<keyword evidence="12" id="KW-1185">Reference proteome</keyword>
<dbReference type="GO" id="GO:0047372">
    <property type="term" value="F:monoacylglycerol lipase activity"/>
    <property type="evidence" value="ECO:0007669"/>
    <property type="project" value="TreeGrafter"/>
</dbReference>
<dbReference type="InterPro" id="IPR002641">
    <property type="entry name" value="PNPLA_dom"/>
</dbReference>
<feature type="region of interest" description="Disordered" evidence="9">
    <location>
        <begin position="26"/>
        <end position="55"/>
    </location>
</feature>
<comment type="similarity">
    <text evidence="1 8">Belongs to the patatin family.</text>
</comment>
<feature type="short sequence motif" description="DGA/G" evidence="7">
    <location>
        <begin position="258"/>
        <end position="260"/>
    </location>
</feature>
<keyword evidence="2 7" id="KW-0378">Hydrolase</keyword>
<dbReference type="PROSITE" id="PS51635">
    <property type="entry name" value="PNPLA"/>
    <property type="match status" value="1"/>
</dbReference>
<evidence type="ECO:0000256" key="1">
    <source>
        <dbReference type="ARBA" id="ARBA00010240"/>
    </source>
</evidence>
<comment type="function">
    <text evidence="6">Possesses non-specific lipolytic acyl hydrolase (LAH) activity. Hydrolyzes phospholipids as well as galactolipids. May play a role in disease resistance.</text>
</comment>
<feature type="active site" description="Proton acceptor" evidence="7">
    <location>
        <position position="258"/>
    </location>
</feature>
<evidence type="ECO:0000256" key="6">
    <source>
        <dbReference type="ARBA" id="ARBA00025642"/>
    </source>
</evidence>
<evidence type="ECO:0000256" key="7">
    <source>
        <dbReference type="PROSITE-ProRule" id="PRU01161"/>
    </source>
</evidence>
<evidence type="ECO:0000256" key="9">
    <source>
        <dbReference type="SAM" id="MobiDB-lite"/>
    </source>
</evidence>
<feature type="short sequence motif" description="GXSXG" evidence="7">
    <location>
        <begin position="104"/>
        <end position="108"/>
    </location>
</feature>